<keyword evidence="1" id="KW-0472">Membrane</keyword>
<protein>
    <submittedName>
        <fullName evidence="2">Uncharacterized protein</fullName>
    </submittedName>
</protein>
<gene>
    <name evidence="2" type="ORF">M513_06615</name>
</gene>
<reference evidence="2 3" key="1">
    <citation type="journal article" date="2014" name="Nat. Genet.">
        <title>Genome and transcriptome of the porcine whipworm Trichuris suis.</title>
        <authorList>
            <person name="Jex A.R."/>
            <person name="Nejsum P."/>
            <person name="Schwarz E.M."/>
            <person name="Hu L."/>
            <person name="Young N.D."/>
            <person name="Hall R.S."/>
            <person name="Korhonen P.K."/>
            <person name="Liao S."/>
            <person name="Thamsborg S."/>
            <person name="Xia J."/>
            <person name="Xu P."/>
            <person name="Wang S."/>
            <person name="Scheerlinck J.P."/>
            <person name="Hofmann A."/>
            <person name="Sternberg P.W."/>
            <person name="Wang J."/>
            <person name="Gasser R.B."/>
        </authorList>
    </citation>
    <scope>NUCLEOTIDE SEQUENCE [LARGE SCALE GENOMIC DNA]</scope>
    <source>
        <strain evidence="2">DCEP-RM93M</strain>
    </source>
</reference>
<sequence>MEKYDSTGSRHFAQIGFIFLFFLYSSFCWMKILFPWCIATNQTHSKDKRKNCDNIILKESSPSAG</sequence>
<organism evidence="2 3">
    <name type="scientific">Trichuris suis</name>
    <name type="common">pig whipworm</name>
    <dbReference type="NCBI Taxonomy" id="68888"/>
    <lineage>
        <taxon>Eukaryota</taxon>
        <taxon>Metazoa</taxon>
        <taxon>Ecdysozoa</taxon>
        <taxon>Nematoda</taxon>
        <taxon>Enoplea</taxon>
        <taxon>Dorylaimia</taxon>
        <taxon>Trichinellida</taxon>
        <taxon>Trichuridae</taxon>
        <taxon>Trichuris</taxon>
    </lineage>
</organism>
<keyword evidence="3" id="KW-1185">Reference proteome</keyword>
<feature type="transmembrane region" description="Helical" evidence="1">
    <location>
        <begin position="12"/>
        <end position="39"/>
    </location>
</feature>
<evidence type="ECO:0000313" key="3">
    <source>
        <dbReference type="Proteomes" id="UP000030764"/>
    </source>
</evidence>
<dbReference type="EMBL" id="KL363226">
    <property type="protein sequence ID" value="KFD52581.1"/>
    <property type="molecule type" value="Genomic_DNA"/>
</dbReference>
<keyword evidence="1" id="KW-1133">Transmembrane helix</keyword>
<proteinExistence type="predicted"/>
<dbReference type="AlphaFoldDB" id="A0A085M5T5"/>
<evidence type="ECO:0000313" key="2">
    <source>
        <dbReference type="EMBL" id="KFD52581.1"/>
    </source>
</evidence>
<name>A0A085M5T5_9BILA</name>
<accession>A0A085M5T5</accession>
<evidence type="ECO:0000256" key="1">
    <source>
        <dbReference type="SAM" id="Phobius"/>
    </source>
</evidence>
<keyword evidence="1" id="KW-0812">Transmembrane</keyword>
<dbReference type="Proteomes" id="UP000030764">
    <property type="component" value="Unassembled WGS sequence"/>
</dbReference>